<proteinExistence type="predicted"/>
<organism evidence="1 2">
    <name type="scientific">Trichinella nelsoni</name>
    <dbReference type="NCBI Taxonomy" id="6336"/>
    <lineage>
        <taxon>Eukaryota</taxon>
        <taxon>Metazoa</taxon>
        <taxon>Ecdysozoa</taxon>
        <taxon>Nematoda</taxon>
        <taxon>Enoplea</taxon>
        <taxon>Dorylaimia</taxon>
        <taxon>Trichinellida</taxon>
        <taxon>Trichinellidae</taxon>
        <taxon>Trichinella</taxon>
    </lineage>
</organism>
<dbReference type="Proteomes" id="UP000054630">
    <property type="component" value="Unassembled WGS sequence"/>
</dbReference>
<name>A0A0V0RAQ9_9BILA</name>
<accession>A0A0V0RAQ9</accession>
<comment type="caution">
    <text evidence="1">The sequence shown here is derived from an EMBL/GenBank/DDBJ whole genome shotgun (WGS) entry which is preliminary data.</text>
</comment>
<dbReference type="AlphaFoldDB" id="A0A0V0RAQ9"/>
<feature type="non-terminal residue" evidence="1">
    <location>
        <position position="1"/>
    </location>
</feature>
<evidence type="ECO:0000313" key="1">
    <source>
        <dbReference type="EMBL" id="KRX11581.1"/>
    </source>
</evidence>
<evidence type="ECO:0000313" key="2">
    <source>
        <dbReference type="Proteomes" id="UP000054630"/>
    </source>
</evidence>
<protein>
    <submittedName>
        <fullName evidence="1">Uncharacterized protein</fullName>
    </submittedName>
</protein>
<dbReference type="EMBL" id="JYDL01001873">
    <property type="protein sequence ID" value="KRX11581.1"/>
    <property type="molecule type" value="Genomic_DNA"/>
</dbReference>
<keyword evidence="2" id="KW-1185">Reference proteome</keyword>
<sequence length="56" mass="6448">LSEQGQELVNHVKQASVHNKVMYVLSKCQNISQNPRLKTDFEVPARERQFLGLLEP</sequence>
<gene>
    <name evidence="1" type="ORF">T07_6244</name>
</gene>
<reference evidence="1 2" key="1">
    <citation type="submission" date="2015-01" db="EMBL/GenBank/DDBJ databases">
        <title>Evolution of Trichinella species and genotypes.</title>
        <authorList>
            <person name="Korhonen P.K."/>
            <person name="Edoardo P."/>
            <person name="Giuseppe L.R."/>
            <person name="Gasser R.B."/>
        </authorList>
    </citation>
    <scope>NUCLEOTIDE SEQUENCE [LARGE SCALE GENOMIC DNA]</scope>
    <source>
        <strain evidence="1">ISS37</strain>
    </source>
</reference>